<dbReference type="HOGENOM" id="CLU_795249_0_0_1"/>
<feature type="region of interest" description="Disordered" evidence="1">
    <location>
        <begin position="193"/>
        <end position="243"/>
    </location>
</feature>
<reference evidence="2 3" key="1">
    <citation type="journal article" date="2007" name="Science">
        <title>Sea anemone genome reveals ancestral eumetazoan gene repertoire and genomic organization.</title>
        <authorList>
            <person name="Putnam N.H."/>
            <person name="Srivastava M."/>
            <person name="Hellsten U."/>
            <person name="Dirks B."/>
            <person name="Chapman J."/>
            <person name="Salamov A."/>
            <person name="Terry A."/>
            <person name="Shapiro H."/>
            <person name="Lindquist E."/>
            <person name="Kapitonov V.V."/>
            <person name="Jurka J."/>
            <person name="Genikhovich G."/>
            <person name="Grigoriev I.V."/>
            <person name="Lucas S.M."/>
            <person name="Steele R.E."/>
            <person name="Finnerty J.R."/>
            <person name="Technau U."/>
            <person name="Martindale M.Q."/>
            <person name="Rokhsar D.S."/>
        </authorList>
    </citation>
    <scope>NUCLEOTIDE SEQUENCE [LARGE SCALE GENOMIC DNA]</scope>
    <source>
        <strain evidence="3">CH2 X CH6</strain>
    </source>
</reference>
<sequence length="349" mass="39173">MVPYSNCCDYLISLTDENKSMQSILRTVNLPLACPSDTTDAKKKREQKQMEKELQRLHLIAEQKADRKAQMEPGIFLSSFQQEDRPQEPKGEFKPLAQSSRFISIPPPPPTEEIPTPPPPPPDSTPIPPPPPDEPPPTRPPPPANRASPSPPVSSKGISKAFSMKIGTTSSNSKTAGGLTFGLKKKPAVMSFGFGGKKPLVKAPPSVFNESDSEEGEDGDGKEEDGGSLGAQEDESLPSAVQQEDLLKKAIDYADTLNKQGPKMLIRFVRGSETGLLPGTLADEQDKHKDACRKKEENNFRERNSSDRKDDRKRDREEDRRRDRPREDERRRNRDRQDESRRDKDRRRK</sequence>
<dbReference type="EMBL" id="DS469735">
    <property type="protein sequence ID" value="EDO34343.1"/>
    <property type="molecule type" value="Genomic_DNA"/>
</dbReference>
<feature type="compositionally biased region" description="Pro residues" evidence="1">
    <location>
        <begin position="105"/>
        <end position="152"/>
    </location>
</feature>
<name>A7SPL8_NEMVE</name>
<proteinExistence type="predicted"/>
<evidence type="ECO:0000256" key="1">
    <source>
        <dbReference type="SAM" id="MobiDB-lite"/>
    </source>
</evidence>
<keyword evidence="3" id="KW-1185">Reference proteome</keyword>
<feature type="compositionally biased region" description="Acidic residues" evidence="1">
    <location>
        <begin position="211"/>
        <end position="223"/>
    </location>
</feature>
<protein>
    <submittedName>
        <fullName evidence="2">Uncharacterized protein</fullName>
    </submittedName>
</protein>
<feature type="compositionally biased region" description="Basic and acidic residues" evidence="1">
    <location>
        <begin position="284"/>
        <end position="343"/>
    </location>
</feature>
<feature type="compositionally biased region" description="Polar residues" evidence="1">
    <location>
        <begin position="166"/>
        <end position="175"/>
    </location>
</feature>
<dbReference type="InParanoid" id="A7SPL8"/>
<dbReference type="Proteomes" id="UP000001593">
    <property type="component" value="Unassembled WGS sequence"/>
</dbReference>
<evidence type="ECO:0000313" key="2">
    <source>
        <dbReference type="EMBL" id="EDO34343.1"/>
    </source>
</evidence>
<organism evidence="2 3">
    <name type="scientific">Nematostella vectensis</name>
    <name type="common">Starlet sea anemone</name>
    <dbReference type="NCBI Taxonomy" id="45351"/>
    <lineage>
        <taxon>Eukaryota</taxon>
        <taxon>Metazoa</taxon>
        <taxon>Cnidaria</taxon>
        <taxon>Anthozoa</taxon>
        <taxon>Hexacorallia</taxon>
        <taxon>Actiniaria</taxon>
        <taxon>Edwardsiidae</taxon>
        <taxon>Nematostella</taxon>
    </lineage>
</organism>
<evidence type="ECO:0000313" key="3">
    <source>
        <dbReference type="Proteomes" id="UP000001593"/>
    </source>
</evidence>
<gene>
    <name evidence="2" type="ORF">NEMVEDRAFT_v1g246601</name>
</gene>
<dbReference type="AlphaFoldDB" id="A7SPL8"/>
<dbReference type="PRINTS" id="PR01217">
    <property type="entry name" value="PRICHEXTENSN"/>
</dbReference>
<feature type="region of interest" description="Disordered" evidence="1">
    <location>
        <begin position="275"/>
        <end position="349"/>
    </location>
</feature>
<feature type="region of interest" description="Disordered" evidence="1">
    <location>
        <begin position="79"/>
        <end position="180"/>
    </location>
</feature>
<accession>A7SPL8</accession>
<dbReference type="STRING" id="45351.A7SPL8"/>
<feature type="compositionally biased region" description="Basic and acidic residues" evidence="1">
    <location>
        <begin position="82"/>
        <end position="93"/>
    </location>
</feature>